<dbReference type="KEGG" id="lko:ABN16_01145"/>
<name>A0AAC9ER29_9LACO</name>
<reference evidence="1 2" key="1">
    <citation type="submission" date="2015-07" db="EMBL/GenBank/DDBJ databases">
        <title>Lactobacillus korensis/26-25/ whole genome sequencing.</title>
        <authorList>
            <person name="Kim M.K."/>
            <person name="Im W.-T."/>
            <person name="Srinivasan S."/>
            <person name="Lee J.-J."/>
        </authorList>
    </citation>
    <scope>NUCLEOTIDE SEQUENCE [LARGE SCALE GENOMIC DNA]</scope>
    <source>
        <strain evidence="1 2">26-25</strain>
    </source>
</reference>
<evidence type="ECO:0000313" key="1">
    <source>
        <dbReference type="EMBL" id="AKP63736.1"/>
    </source>
</evidence>
<proteinExistence type="predicted"/>
<dbReference type="EMBL" id="CP012033">
    <property type="protein sequence ID" value="AKP63736.1"/>
    <property type="molecule type" value="Genomic_DNA"/>
</dbReference>
<gene>
    <name evidence="1" type="ORF">ABN16_01145</name>
</gene>
<organism evidence="1 2">
    <name type="scientific">Levilactobacillus koreensis</name>
    <dbReference type="NCBI Taxonomy" id="637971"/>
    <lineage>
        <taxon>Bacteria</taxon>
        <taxon>Bacillati</taxon>
        <taxon>Bacillota</taxon>
        <taxon>Bacilli</taxon>
        <taxon>Lactobacillales</taxon>
        <taxon>Lactobacillaceae</taxon>
        <taxon>Levilactobacillus</taxon>
    </lineage>
</organism>
<evidence type="ECO:0000313" key="2">
    <source>
        <dbReference type="Proteomes" id="UP000036000"/>
    </source>
</evidence>
<protein>
    <submittedName>
        <fullName evidence="1">Uncharacterized protein</fullName>
    </submittedName>
</protein>
<keyword evidence="2" id="KW-1185">Reference proteome</keyword>
<dbReference type="RefSeq" id="WP_048732251.1">
    <property type="nucleotide sequence ID" value="NZ_CP012033.1"/>
</dbReference>
<sequence>MDRNELNGAGLTAILDELQQGRITTGKAQANNSAAIALCELVQPTLEKKSQGENYFRLSASELRSKLDDRDLIIYQAAQIIMLLSDKAMDLDSWLGTVNDVLKNSVAYLTGKKGEAGSHEQSV</sequence>
<accession>A0AAC9ER29</accession>
<dbReference type="Proteomes" id="UP000036000">
    <property type="component" value="Chromosome"/>
</dbReference>
<dbReference type="AlphaFoldDB" id="A0AAC9ER29"/>